<proteinExistence type="predicted"/>
<evidence type="ECO:0000313" key="2">
    <source>
        <dbReference type="Proteomes" id="UP001234178"/>
    </source>
</evidence>
<sequence>MKFRLFTITYYHKTLAHCNYYSDGFFKISRKGLCIVKVLARLCINLPLFTSGRLQVLMRKPFLQDKRHERENYEKYGVELLKQVSGRIKSNVNEFELPLLKELLRSAAGILLSYSSDFLMLIAVIH</sequence>
<dbReference type="EMBL" id="JAOYFB010000046">
    <property type="protein sequence ID" value="KAK4045586.1"/>
    <property type="molecule type" value="Genomic_DNA"/>
</dbReference>
<name>A0ABR0BAI6_9CRUS</name>
<dbReference type="Proteomes" id="UP001234178">
    <property type="component" value="Unassembled WGS sequence"/>
</dbReference>
<comment type="caution">
    <text evidence="1">The sequence shown here is derived from an EMBL/GenBank/DDBJ whole genome shotgun (WGS) entry which is preliminary data.</text>
</comment>
<gene>
    <name evidence="1" type="ORF">OUZ56_033273</name>
</gene>
<evidence type="ECO:0000313" key="1">
    <source>
        <dbReference type="EMBL" id="KAK4045586.1"/>
    </source>
</evidence>
<protein>
    <submittedName>
        <fullName evidence="1">Uncharacterized protein</fullName>
    </submittedName>
</protein>
<accession>A0ABR0BAI6</accession>
<keyword evidence="2" id="KW-1185">Reference proteome</keyword>
<organism evidence="1 2">
    <name type="scientific">Daphnia magna</name>
    <dbReference type="NCBI Taxonomy" id="35525"/>
    <lineage>
        <taxon>Eukaryota</taxon>
        <taxon>Metazoa</taxon>
        <taxon>Ecdysozoa</taxon>
        <taxon>Arthropoda</taxon>
        <taxon>Crustacea</taxon>
        <taxon>Branchiopoda</taxon>
        <taxon>Diplostraca</taxon>
        <taxon>Cladocera</taxon>
        <taxon>Anomopoda</taxon>
        <taxon>Daphniidae</taxon>
        <taxon>Daphnia</taxon>
    </lineage>
</organism>
<reference evidence="1 2" key="1">
    <citation type="journal article" date="2023" name="Nucleic Acids Res.">
        <title>The hologenome of Daphnia magna reveals possible DNA methylation and microbiome-mediated evolution of the host genome.</title>
        <authorList>
            <person name="Chaturvedi A."/>
            <person name="Li X."/>
            <person name="Dhandapani V."/>
            <person name="Marshall H."/>
            <person name="Kissane S."/>
            <person name="Cuenca-Cambronero M."/>
            <person name="Asole G."/>
            <person name="Calvet F."/>
            <person name="Ruiz-Romero M."/>
            <person name="Marangio P."/>
            <person name="Guigo R."/>
            <person name="Rago D."/>
            <person name="Mirbahai L."/>
            <person name="Eastwood N."/>
            <person name="Colbourne J.K."/>
            <person name="Zhou J."/>
            <person name="Mallon E."/>
            <person name="Orsini L."/>
        </authorList>
    </citation>
    <scope>NUCLEOTIDE SEQUENCE [LARGE SCALE GENOMIC DNA]</scope>
    <source>
        <strain evidence="1">LRV0_1</strain>
    </source>
</reference>